<dbReference type="AlphaFoldDB" id="A0A239I5Q4"/>
<proteinExistence type="predicted"/>
<organism evidence="1 2">
    <name type="scientific">Edaphosphingomonas laterariae</name>
    <dbReference type="NCBI Taxonomy" id="861865"/>
    <lineage>
        <taxon>Bacteria</taxon>
        <taxon>Pseudomonadati</taxon>
        <taxon>Pseudomonadota</taxon>
        <taxon>Alphaproteobacteria</taxon>
        <taxon>Sphingomonadales</taxon>
        <taxon>Rhizorhabdaceae</taxon>
        <taxon>Edaphosphingomonas</taxon>
    </lineage>
</organism>
<dbReference type="Proteomes" id="UP000198281">
    <property type="component" value="Unassembled WGS sequence"/>
</dbReference>
<protein>
    <submittedName>
        <fullName evidence="1">Uncharacterized protein</fullName>
    </submittedName>
</protein>
<reference evidence="2" key="1">
    <citation type="submission" date="2017-06" db="EMBL/GenBank/DDBJ databases">
        <authorList>
            <person name="Varghese N."/>
            <person name="Submissions S."/>
        </authorList>
    </citation>
    <scope>NUCLEOTIDE SEQUENCE [LARGE SCALE GENOMIC DNA]</scope>
    <source>
        <strain evidence="2">LNB2</strain>
    </source>
</reference>
<dbReference type="EMBL" id="FZOS01000022">
    <property type="protein sequence ID" value="SNS89206.1"/>
    <property type="molecule type" value="Genomic_DNA"/>
</dbReference>
<keyword evidence="2" id="KW-1185">Reference proteome</keyword>
<evidence type="ECO:0000313" key="2">
    <source>
        <dbReference type="Proteomes" id="UP000198281"/>
    </source>
</evidence>
<evidence type="ECO:0000313" key="1">
    <source>
        <dbReference type="EMBL" id="SNS89206.1"/>
    </source>
</evidence>
<name>A0A239I5Q4_9SPHN</name>
<sequence length="39" mass="4282">MTDFPKIVMPAKAGIALRISERLPHETPAFGVTKMEARA</sequence>
<gene>
    <name evidence="1" type="ORF">SAMN06295912_12220</name>
</gene>
<accession>A0A239I5Q4</accession>